<feature type="domain" description="Response regulatory" evidence="3">
    <location>
        <begin position="4"/>
        <end position="122"/>
    </location>
</feature>
<keyword evidence="1 2" id="KW-0597">Phosphoprotein</keyword>
<dbReference type="InterPro" id="IPR050595">
    <property type="entry name" value="Bact_response_regulator"/>
</dbReference>
<dbReference type="Pfam" id="PF00072">
    <property type="entry name" value="Response_reg"/>
    <property type="match status" value="1"/>
</dbReference>
<dbReference type="RefSeq" id="WP_250871912.1">
    <property type="nucleotide sequence ID" value="NZ_JALXFV010000002.1"/>
</dbReference>
<dbReference type="SMART" id="SM00448">
    <property type="entry name" value="REC"/>
    <property type="match status" value="1"/>
</dbReference>
<dbReference type="PANTHER" id="PTHR44591:SF3">
    <property type="entry name" value="RESPONSE REGULATORY DOMAIN-CONTAINING PROTEIN"/>
    <property type="match status" value="1"/>
</dbReference>
<dbReference type="InterPro" id="IPR001789">
    <property type="entry name" value="Sig_transdc_resp-reg_receiver"/>
</dbReference>
<gene>
    <name evidence="4" type="ORF">ACFSBT_01380</name>
</gene>
<dbReference type="EMBL" id="JBHUDC010000002">
    <property type="protein sequence ID" value="MFD1511929.1"/>
    <property type="molecule type" value="Genomic_DNA"/>
</dbReference>
<dbReference type="AlphaFoldDB" id="A0ABD6AQN2"/>
<dbReference type="PROSITE" id="PS50110">
    <property type="entry name" value="RESPONSE_REGULATORY"/>
    <property type="match status" value="1"/>
</dbReference>
<dbReference type="Proteomes" id="UP001597187">
    <property type="component" value="Unassembled WGS sequence"/>
</dbReference>
<evidence type="ECO:0000259" key="3">
    <source>
        <dbReference type="PROSITE" id="PS50110"/>
    </source>
</evidence>
<dbReference type="SUPFAM" id="SSF52172">
    <property type="entry name" value="CheY-like"/>
    <property type="match status" value="1"/>
</dbReference>
<dbReference type="PANTHER" id="PTHR44591">
    <property type="entry name" value="STRESS RESPONSE REGULATOR PROTEIN 1"/>
    <property type="match status" value="1"/>
</dbReference>
<reference evidence="4 5" key="1">
    <citation type="journal article" date="2019" name="Int. J. Syst. Evol. Microbiol.">
        <title>The Global Catalogue of Microorganisms (GCM) 10K type strain sequencing project: providing services to taxonomists for standard genome sequencing and annotation.</title>
        <authorList>
            <consortium name="The Broad Institute Genomics Platform"/>
            <consortium name="The Broad Institute Genome Sequencing Center for Infectious Disease"/>
            <person name="Wu L."/>
            <person name="Ma J."/>
        </authorList>
    </citation>
    <scope>NUCLEOTIDE SEQUENCE [LARGE SCALE GENOMIC DNA]</scope>
    <source>
        <strain evidence="4 5">CGMCC 1.12563</strain>
    </source>
</reference>
<dbReference type="Gene3D" id="3.40.50.2300">
    <property type="match status" value="1"/>
</dbReference>
<evidence type="ECO:0000256" key="2">
    <source>
        <dbReference type="PROSITE-ProRule" id="PRU00169"/>
    </source>
</evidence>
<keyword evidence="5" id="KW-1185">Reference proteome</keyword>
<proteinExistence type="predicted"/>
<feature type="modified residue" description="4-aspartylphosphate" evidence="2">
    <location>
        <position position="55"/>
    </location>
</feature>
<sequence>MVGTVLIVDDDEQIHQIVRHKLEPETTVHAAFDGLEGWEFLNDHPDEQPDLVLLDLMMPQMNGDEVLNRIRDDDRFDDLPVIMLTSMGRGEEPLEERHPGATVYMDKPFSPTELVSRIREAARRT</sequence>
<accession>A0ABD6AQN2</accession>
<dbReference type="InterPro" id="IPR011006">
    <property type="entry name" value="CheY-like_superfamily"/>
</dbReference>
<name>A0ABD6AQN2_9EURY</name>
<evidence type="ECO:0000313" key="5">
    <source>
        <dbReference type="Proteomes" id="UP001597187"/>
    </source>
</evidence>
<evidence type="ECO:0000256" key="1">
    <source>
        <dbReference type="ARBA" id="ARBA00022553"/>
    </source>
</evidence>
<comment type="caution">
    <text evidence="4">The sequence shown here is derived from an EMBL/GenBank/DDBJ whole genome shotgun (WGS) entry which is preliminary data.</text>
</comment>
<organism evidence="4 5">
    <name type="scientific">Halomarina rubra</name>
    <dbReference type="NCBI Taxonomy" id="2071873"/>
    <lineage>
        <taxon>Archaea</taxon>
        <taxon>Methanobacteriati</taxon>
        <taxon>Methanobacteriota</taxon>
        <taxon>Stenosarchaea group</taxon>
        <taxon>Halobacteria</taxon>
        <taxon>Halobacteriales</taxon>
        <taxon>Natronomonadaceae</taxon>
        <taxon>Halomarina</taxon>
    </lineage>
</organism>
<protein>
    <submittedName>
        <fullName evidence="4">Response regulator transcription factor</fullName>
    </submittedName>
</protein>
<evidence type="ECO:0000313" key="4">
    <source>
        <dbReference type="EMBL" id="MFD1511929.1"/>
    </source>
</evidence>